<dbReference type="Proteomes" id="UP000006001">
    <property type="component" value="Unassembled WGS sequence"/>
</dbReference>
<dbReference type="GeneID" id="85007204"/>
<dbReference type="GO" id="GO:0005975">
    <property type="term" value="P:carbohydrate metabolic process"/>
    <property type="evidence" value="ECO:0007669"/>
    <property type="project" value="UniProtKB-ARBA"/>
</dbReference>
<protein>
    <submittedName>
        <fullName evidence="7">Tat pathway signal sequence domain protein</fullName>
    </submittedName>
</protein>
<feature type="domain" description="T-Q ester bond containing" evidence="6">
    <location>
        <begin position="638"/>
        <end position="758"/>
    </location>
</feature>
<dbReference type="PANTHER" id="PTHR36108">
    <property type="entry name" value="COLOSSIN-B-RELATED"/>
    <property type="match status" value="1"/>
</dbReference>
<dbReference type="InterPro" id="IPR013783">
    <property type="entry name" value="Ig-like_fold"/>
</dbReference>
<dbReference type="EMBL" id="ACUX02000006">
    <property type="protein sequence ID" value="EEZ61254.1"/>
    <property type="molecule type" value="Genomic_DNA"/>
</dbReference>
<evidence type="ECO:0000256" key="4">
    <source>
        <dbReference type="SAM" id="Phobius"/>
    </source>
</evidence>
<feature type="transmembrane region" description="Helical" evidence="4">
    <location>
        <begin position="12"/>
        <end position="32"/>
    </location>
</feature>
<dbReference type="InterPro" id="IPR041100">
    <property type="entry name" value="TQ"/>
</dbReference>
<keyword evidence="3" id="KW-0732">Signal</keyword>
<dbReference type="STRING" id="649764.HMPREF0762_00590"/>
<keyword evidence="2" id="KW-0964">Secreted</keyword>
<evidence type="ECO:0000256" key="2">
    <source>
        <dbReference type="ARBA" id="ARBA00022525"/>
    </source>
</evidence>
<dbReference type="RefSeq" id="WP_006361834.1">
    <property type="nucleotide sequence ID" value="NZ_GG700630.1"/>
</dbReference>
<feature type="domain" description="SpaA-like prealbumin fold" evidence="5">
    <location>
        <begin position="167"/>
        <end position="237"/>
    </location>
</feature>
<sequence length="814" mass="88305">MHWPYCLQRRNVIAFLTLVAMAIAASIASYAMQPHDAEAAEGTISGTAHVERIMGSKDPTLFNVTMPDGQVLVGSCLDPELPAPKDGDYEFVATRNDEGTYDVDVKTQYTTMDIHEVHEWSIPAIEADPPYTTQRVGDFRWDGGKGSIRLVKSSSLPDFTEGNDLYDLAGAEYGIYADEACSSFVTRLKTSSDGTATAELAPGRYYVKEIAPSKGYEISEEVIEVAIHAGKETSAKAQETPRCYDADIIVKKIDHELAETGSEENGAAQGSATLAGAVFEATFYPGTGDCAMRTWRFKTDTHGIIRLDEAHKTEGDALFFHDGKPAIPLGRIEMREVEAPQGYLPVDDTIRLDLSDASQNPRLVVNPATVSERVKRGGISLQKLDKETDRPEPSGKAALERATYDITSDNPEPIIVNGAIVKKGEVALSLTTDANGFATTKDDALPYGRYVVRETVAPEGYLIDDAFEARVDVSDHHAVVEAPRAKEQIKRGDISFVKRASSGQETMPNVVFAITSETTGEKHVIVTDENGIASTSAEHTLHTLETNENDSALDEDAGRSSLPKRGVWFYGVKNRADGQEPHDDLGALPYDSYTLEELRCAANEGKELVTQKHITITSHAKTIDLGTIEDDDMVVKTPRIGTVAKDAGDGDAIIDPTAGQRIIDTVAYEDLEPGTTYRIEGRLMDKESGKELVVNDTQATAQVEFTPQESKGTCDVSFDIDAGDLGGKKIVVYERLLEKDDVVATHEDMDAASQTVSVAPRESPRGPLPKTGLFVLEHGKEIAATIGAGLLIVAGSAVLRKRISASKSASRYRW</sequence>
<gene>
    <name evidence="7" type="ORF">HMPREF0762_00590</name>
</gene>
<evidence type="ECO:0000259" key="5">
    <source>
        <dbReference type="Pfam" id="PF17802"/>
    </source>
</evidence>
<dbReference type="eggNOG" id="COG4932">
    <property type="taxonomic scope" value="Bacteria"/>
</dbReference>
<dbReference type="PANTHER" id="PTHR36108:SF13">
    <property type="entry name" value="COLOSSIN-B-RELATED"/>
    <property type="match status" value="1"/>
</dbReference>
<evidence type="ECO:0000313" key="8">
    <source>
        <dbReference type="Proteomes" id="UP000006001"/>
    </source>
</evidence>
<dbReference type="InterPro" id="IPR041033">
    <property type="entry name" value="SpaA_PFL_dom_1"/>
</dbReference>
<dbReference type="OrthoDB" id="3169232at2"/>
<comment type="similarity">
    <text evidence="1">Belongs to the serine-aspartate repeat-containing protein (SDr) family.</text>
</comment>
<reference evidence="7" key="1">
    <citation type="submission" date="2009-10" db="EMBL/GenBank/DDBJ databases">
        <authorList>
            <person name="Weinstock G."/>
            <person name="Sodergren E."/>
            <person name="Clifton S."/>
            <person name="Fulton L."/>
            <person name="Fulton B."/>
            <person name="Courtney L."/>
            <person name="Fronick C."/>
            <person name="Harrison M."/>
            <person name="Strong C."/>
            <person name="Farmer C."/>
            <person name="Delahaunty K."/>
            <person name="Markovic C."/>
            <person name="Hall O."/>
            <person name="Minx P."/>
            <person name="Tomlinson C."/>
            <person name="Mitreva M."/>
            <person name="Nelson J."/>
            <person name="Hou S."/>
            <person name="Wollam A."/>
            <person name="Pepin K.H."/>
            <person name="Johnson M."/>
            <person name="Bhonagiri V."/>
            <person name="Nash W.E."/>
            <person name="Warren W."/>
            <person name="Chinwalla A."/>
            <person name="Mardis E.R."/>
            <person name="Wilson R.K."/>
        </authorList>
    </citation>
    <scope>NUCLEOTIDE SEQUENCE [LARGE SCALE GENOMIC DNA]</scope>
    <source>
        <strain evidence="7">ATCC 700122</strain>
    </source>
</reference>
<keyword evidence="8" id="KW-1185">Reference proteome</keyword>
<dbReference type="Pfam" id="PF18202">
    <property type="entry name" value="TQ"/>
    <property type="match status" value="1"/>
</dbReference>
<keyword evidence="4" id="KW-0812">Transmembrane</keyword>
<feature type="domain" description="SpaA-like prealbumin fold" evidence="5">
    <location>
        <begin position="394"/>
        <end position="475"/>
    </location>
</feature>
<dbReference type="Gene3D" id="2.60.40.10">
    <property type="entry name" value="Immunoglobulins"/>
    <property type="match status" value="2"/>
</dbReference>
<keyword evidence="4" id="KW-0472">Membrane</keyword>
<evidence type="ECO:0000313" key="7">
    <source>
        <dbReference type="EMBL" id="EEZ61254.1"/>
    </source>
</evidence>
<name>D0WFJ1_SLAES</name>
<dbReference type="Pfam" id="PF17802">
    <property type="entry name" value="SpaA"/>
    <property type="match status" value="2"/>
</dbReference>
<evidence type="ECO:0000256" key="1">
    <source>
        <dbReference type="ARBA" id="ARBA00007257"/>
    </source>
</evidence>
<dbReference type="HOGENOM" id="CLU_346783_0_0_11"/>
<feature type="transmembrane region" description="Helical" evidence="4">
    <location>
        <begin position="782"/>
        <end position="799"/>
    </location>
</feature>
<dbReference type="AlphaFoldDB" id="D0WFJ1"/>
<dbReference type="Gene3D" id="2.60.40.3930">
    <property type="match status" value="1"/>
</dbReference>
<comment type="caution">
    <text evidence="7">The sequence shown here is derived from an EMBL/GenBank/DDBJ whole genome shotgun (WGS) entry which is preliminary data.</text>
</comment>
<dbReference type="NCBIfam" id="NF033903">
    <property type="entry name" value="VaFE_rpt"/>
    <property type="match status" value="1"/>
</dbReference>
<accession>D0WFJ1</accession>
<keyword evidence="4" id="KW-1133">Transmembrane helix</keyword>
<evidence type="ECO:0000256" key="3">
    <source>
        <dbReference type="ARBA" id="ARBA00022729"/>
    </source>
</evidence>
<evidence type="ECO:0000259" key="6">
    <source>
        <dbReference type="Pfam" id="PF18202"/>
    </source>
</evidence>
<organism evidence="7 8">
    <name type="scientific">Slackia exigua (strain ATCC 700122 / DSM 15923 / CIP 105133 / JCM 11022 / KCTC 5966 / S-7)</name>
    <dbReference type="NCBI Taxonomy" id="649764"/>
    <lineage>
        <taxon>Bacteria</taxon>
        <taxon>Bacillati</taxon>
        <taxon>Actinomycetota</taxon>
        <taxon>Coriobacteriia</taxon>
        <taxon>Eggerthellales</taxon>
        <taxon>Eggerthellaceae</taxon>
        <taxon>Slackia</taxon>
    </lineage>
</organism>
<proteinExistence type="inferred from homology"/>